<proteinExistence type="predicted"/>
<protein>
    <submittedName>
        <fullName evidence="1">Uncharacterized protein</fullName>
    </submittedName>
</protein>
<name>A0A3M6VD15_9STRA</name>
<gene>
    <name evidence="1" type="ORF">DD238_007476</name>
</gene>
<dbReference type="STRING" id="542832.A0A3M6VD15"/>
<sequence length="756" mass="85223">MSSAIGFGEYEILLPCDCINAAFTFSRELFSREYVVQRVTNEILAVVVKENEAQWKGVARVHTGHIVISVDGIRARGLSSRQFAELWYPLVTSNDNRNISFSHRRVRFRDRKRAELEIEIQKQWMSAGPTQFSPVQNEAELQSKIRKTHTLIWEHQLTKAYEVLHSLSAGSDPTVCLLAVELEVVRVLVSNDTLYAKQAQHVANQAVAWLESLCELSSLSYSSRRQTQLVLAEALFLSALLRLGCDQRLAAIATARRCAAIYVKLHENFCTKFTKRDRLLMPYSELQTFRKRICFGMGVLHAGGAFANKTTFDWVGALLIGACDIKRGLEYLIDCSSIIEGSHCVQANWAALTLMHCSGAIRLVRQRKNQEVGDQLVSAISASRQAALQRHPKSLVFLWVEATLVNFDGDRPKLLAVELARISNDNERAHLVRFDVGYRHFLARELADAVPQYMVICKSASAPAKLRGLSSLFLAACYLLKSHEATGAKLLNSVRILLRSAQRFLALRLKDNEEDLESASLHERLADYLDRSDEHLQLLPWEILYVYCHSSTTIMTATGSPDGGQHQQHLAALNQLDRLANSARTLNGETSQQSYDGVVEAELTLLRVIVLFNLRELDACDKQLQNLWIDLLPQGSRPRANSPFDRWQSQRKCPYPPAPFVTQVAWFYQLRLLLERKCSRSTLKSIENTSADTLGFLKYGKTTLQDPISSFPSTAQQLVYPYHYIYNGKVQALSKLITRLANNKIDTNCSSSPICT</sequence>
<dbReference type="EMBL" id="QLLG01000422">
    <property type="protein sequence ID" value="RMX63316.1"/>
    <property type="molecule type" value="Genomic_DNA"/>
</dbReference>
<organism evidence="1 2">
    <name type="scientific">Peronospora effusa</name>
    <dbReference type="NCBI Taxonomy" id="542832"/>
    <lineage>
        <taxon>Eukaryota</taxon>
        <taxon>Sar</taxon>
        <taxon>Stramenopiles</taxon>
        <taxon>Oomycota</taxon>
        <taxon>Peronosporomycetes</taxon>
        <taxon>Peronosporales</taxon>
        <taxon>Peronosporaceae</taxon>
        <taxon>Peronospora</taxon>
    </lineage>
</organism>
<dbReference type="Proteomes" id="UP000282087">
    <property type="component" value="Unassembled WGS sequence"/>
</dbReference>
<accession>A0A3M6VD15</accession>
<evidence type="ECO:0000313" key="1">
    <source>
        <dbReference type="EMBL" id="RMX63316.1"/>
    </source>
</evidence>
<comment type="caution">
    <text evidence="1">The sequence shown here is derived from an EMBL/GenBank/DDBJ whole genome shotgun (WGS) entry which is preliminary data.</text>
</comment>
<reference evidence="1 2" key="1">
    <citation type="submission" date="2018-06" db="EMBL/GenBank/DDBJ databases">
        <title>Comparative genomics of downy mildews reveals potential adaptations to biotrophy.</title>
        <authorList>
            <person name="Fletcher K."/>
            <person name="Klosterman S.J."/>
            <person name="Derevnina L."/>
            <person name="Martin F."/>
            <person name="Koike S."/>
            <person name="Reyes Chin-Wo S."/>
            <person name="Mou B."/>
            <person name="Michelmore R."/>
        </authorList>
    </citation>
    <scope>NUCLEOTIDE SEQUENCE [LARGE SCALE GENOMIC DNA]</scope>
    <source>
        <strain evidence="1 2">R14</strain>
    </source>
</reference>
<dbReference type="VEuPathDB" id="FungiDB:DD237_003838"/>
<dbReference type="AlphaFoldDB" id="A0A3M6VD15"/>
<evidence type="ECO:0000313" key="2">
    <source>
        <dbReference type="Proteomes" id="UP000282087"/>
    </source>
</evidence>
<keyword evidence="2" id="KW-1185">Reference proteome</keyword>